<dbReference type="Pfam" id="PF25183">
    <property type="entry name" value="OMP_b-brl_4"/>
    <property type="match status" value="1"/>
</dbReference>
<evidence type="ECO:0000313" key="10">
    <source>
        <dbReference type="EMBL" id="MCP1372717.1"/>
    </source>
</evidence>
<dbReference type="EMBL" id="JAMZEK010000001">
    <property type="protein sequence ID" value="MCP1372717.1"/>
    <property type="molecule type" value="Genomic_DNA"/>
</dbReference>
<feature type="domain" description="TonB-dependent receptor plug" evidence="8">
    <location>
        <begin position="142"/>
        <end position="239"/>
    </location>
</feature>
<evidence type="ECO:0000256" key="4">
    <source>
        <dbReference type="ARBA" id="ARBA00022692"/>
    </source>
</evidence>
<evidence type="ECO:0000313" key="11">
    <source>
        <dbReference type="Proteomes" id="UP001204615"/>
    </source>
</evidence>
<feature type="chain" id="PRO_5045759473" evidence="7">
    <location>
        <begin position="37"/>
        <end position="1026"/>
    </location>
</feature>
<keyword evidence="7" id="KW-0732">Signal</keyword>
<keyword evidence="6" id="KW-0998">Cell outer membrane</keyword>
<evidence type="ECO:0000256" key="2">
    <source>
        <dbReference type="ARBA" id="ARBA00022448"/>
    </source>
</evidence>
<evidence type="ECO:0000259" key="9">
    <source>
        <dbReference type="Pfam" id="PF25183"/>
    </source>
</evidence>
<dbReference type="InterPro" id="IPR039426">
    <property type="entry name" value="TonB-dep_rcpt-like"/>
</dbReference>
<proteinExistence type="predicted"/>
<dbReference type="Proteomes" id="UP001204615">
    <property type="component" value="Unassembled WGS sequence"/>
</dbReference>
<keyword evidence="10" id="KW-0675">Receptor</keyword>
<evidence type="ECO:0000256" key="7">
    <source>
        <dbReference type="SAM" id="SignalP"/>
    </source>
</evidence>
<comment type="caution">
    <text evidence="10">The sequence shown here is derived from an EMBL/GenBank/DDBJ whole genome shotgun (WGS) entry which is preliminary data.</text>
</comment>
<dbReference type="PANTHER" id="PTHR30069:SF46">
    <property type="entry name" value="OAR PROTEIN"/>
    <property type="match status" value="1"/>
</dbReference>
<comment type="subcellular location">
    <subcellularLocation>
        <location evidence="1">Cell outer membrane</location>
        <topology evidence="1">Multi-pass membrane protein</topology>
    </subcellularLocation>
</comment>
<keyword evidence="5" id="KW-0472">Membrane</keyword>
<dbReference type="Gene3D" id="2.40.170.20">
    <property type="entry name" value="TonB-dependent receptor, beta-barrel domain"/>
    <property type="match status" value="1"/>
</dbReference>
<organism evidence="10 11">
    <name type="scientific">Dyella lutea</name>
    <dbReference type="NCBI Taxonomy" id="2950441"/>
    <lineage>
        <taxon>Bacteria</taxon>
        <taxon>Pseudomonadati</taxon>
        <taxon>Pseudomonadota</taxon>
        <taxon>Gammaproteobacteria</taxon>
        <taxon>Lysobacterales</taxon>
        <taxon>Rhodanobacteraceae</taxon>
        <taxon>Dyella</taxon>
    </lineage>
</organism>
<name>A0ABT1F5R0_9GAMM</name>
<dbReference type="PANTHER" id="PTHR30069">
    <property type="entry name" value="TONB-DEPENDENT OUTER MEMBRANE RECEPTOR"/>
    <property type="match status" value="1"/>
</dbReference>
<dbReference type="InterPro" id="IPR036942">
    <property type="entry name" value="Beta-barrel_TonB_sf"/>
</dbReference>
<dbReference type="InterPro" id="IPR012910">
    <property type="entry name" value="Plug_dom"/>
</dbReference>
<dbReference type="Pfam" id="PF07715">
    <property type="entry name" value="Plug"/>
    <property type="match status" value="1"/>
</dbReference>
<keyword evidence="4" id="KW-0812">Transmembrane</keyword>
<gene>
    <name evidence="10" type="ORF">NC595_01420</name>
</gene>
<evidence type="ECO:0000256" key="3">
    <source>
        <dbReference type="ARBA" id="ARBA00022452"/>
    </source>
</evidence>
<accession>A0ABT1F5R0</accession>
<evidence type="ECO:0000256" key="5">
    <source>
        <dbReference type="ARBA" id="ARBA00023136"/>
    </source>
</evidence>
<evidence type="ECO:0000256" key="6">
    <source>
        <dbReference type="ARBA" id="ARBA00023237"/>
    </source>
</evidence>
<dbReference type="Gene3D" id="2.60.40.1120">
    <property type="entry name" value="Carboxypeptidase-like, regulatory domain"/>
    <property type="match status" value="1"/>
</dbReference>
<keyword evidence="2" id="KW-0813">Transport</keyword>
<evidence type="ECO:0000256" key="1">
    <source>
        <dbReference type="ARBA" id="ARBA00004571"/>
    </source>
</evidence>
<dbReference type="RefSeq" id="WP_253564377.1">
    <property type="nucleotide sequence ID" value="NZ_JAMZEK010000001.1"/>
</dbReference>
<reference evidence="10 11" key="1">
    <citation type="submission" date="2022-06" db="EMBL/GenBank/DDBJ databases">
        <title>Dyella sp. Sa strain:Sa Genome sequencing.</title>
        <authorList>
            <person name="Park S."/>
        </authorList>
    </citation>
    <scope>NUCLEOTIDE SEQUENCE [LARGE SCALE GENOMIC DNA]</scope>
    <source>
        <strain evidence="10 11">Sa</strain>
    </source>
</reference>
<dbReference type="SUPFAM" id="SSF49452">
    <property type="entry name" value="Starch-binding domain-like"/>
    <property type="match status" value="1"/>
</dbReference>
<feature type="signal peptide" evidence="7">
    <location>
        <begin position="1"/>
        <end position="36"/>
    </location>
</feature>
<feature type="domain" description="TonB-dependent transporter Oar-like beta-barrel" evidence="9">
    <location>
        <begin position="354"/>
        <end position="609"/>
    </location>
</feature>
<dbReference type="Gene3D" id="2.170.130.10">
    <property type="entry name" value="TonB-dependent receptor, plug domain"/>
    <property type="match status" value="1"/>
</dbReference>
<dbReference type="InterPro" id="IPR013784">
    <property type="entry name" value="Carb-bd-like_fold"/>
</dbReference>
<protein>
    <submittedName>
        <fullName evidence="10">TonB-dependent receptor</fullName>
    </submittedName>
</protein>
<sequence length="1026" mass="112248">MALHKRNSLQGLTPRHNALALALAIGMGLTSTAAIAQSTTGSIFGTAPVASGESVKVVNVSNGATRTVPVDSSGRYSASNLPVGKYTVSLLKDGQVVSTSDNVNVTVGGGTEVPFASSQNAQDLSAVQVVASALPTIDVSSVTSSTIITSKDLQQLPVGRSAESIALLAPGTVQGSGYFGNAVSFGGSSVSENAYYINGYNTGEPYRNIGGFSLPYGSIDQQQTLTGGYSAKYGRSDGGVINQIGKRGTNEWHFGGQIAWAPKYLSSGGKDVYYGHPTIPGPTPDGKAFKLADPSAPGTLYWDRSKNKSWQTIYSGYVGGPLIKDKLYMFLSAEQTKEKGTNVGNLDNGRESFYTNKENKIYGKLDWNINENNVLELTTLQDRQDNGGGSLYNYDYTTLSTGSFVQPSNRTKDTATFYIGKYTSYIGDNGTLSVEYGKGHFTNPTIYGALSDLPFISRAQYQNPAYTGGQQIRNAQTVTSLSAIDATSDTRGLRVDFDYRLGDHDLSVGIDNQYYKAHDQGTYASGPNASISDPFNAANGYYWSYTTGQNDDGSTHYIARQIHFAKLASMSLSQKAYYFQDVWQVSQNVQLNLGLRNDRFTNYNDLHQAFVDEKNQWEPRLGVSWDVNGDSSFKVYGNAGRYYLALPNNAAERAATRSTLLYTYYDYTGIDANGIPTGLTQYKGPISPDGETGGAKDPKQVTARNLKAQYLDEYIVGFDKQLNDKWTYGAKLTYRDLKTAIDDECSPGQIAAKMTKMGLDPNQYYDSLYGAAYCRLINPGLTNDLLVTRDDGTGSVIVKMNQQDWGYLKGVKRQITSLDLYLEHPFDGKWMGRVDYTYSHGIGNTEGQVRSDFGQADVSKTEDWDSWQLMQGQDGELINNRKHSLRFRGAYMFTPEWLVSATALIQSGTPKECLGYYGPNADGDPTGYNQGGGGNYHWCSGKIVHPGDPGHTPWTKTINLGVRYAPDFANQKLAFKFDIYNVLNEQKAIQTDPVGEAGNHVISNTYGMGIYFQQPRYMRLSVSYDY</sequence>
<evidence type="ECO:0000259" key="8">
    <source>
        <dbReference type="Pfam" id="PF07715"/>
    </source>
</evidence>
<keyword evidence="11" id="KW-1185">Reference proteome</keyword>
<keyword evidence="3" id="KW-1134">Transmembrane beta strand</keyword>
<dbReference type="InterPro" id="IPR057601">
    <property type="entry name" value="Oar-like_b-barrel"/>
</dbReference>
<dbReference type="SUPFAM" id="SSF56935">
    <property type="entry name" value="Porins"/>
    <property type="match status" value="1"/>
</dbReference>
<dbReference type="Pfam" id="PF13620">
    <property type="entry name" value="CarboxypepD_reg"/>
    <property type="match status" value="1"/>
</dbReference>
<dbReference type="InterPro" id="IPR037066">
    <property type="entry name" value="Plug_dom_sf"/>
</dbReference>